<organism evidence="6 7">
    <name type="scientific">Legionella fallonii LLAP-10</name>
    <dbReference type="NCBI Taxonomy" id="1212491"/>
    <lineage>
        <taxon>Bacteria</taxon>
        <taxon>Pseudomonadati</taxon>
        <taxon>Pseudomonadota</taxon>
        <taxon>Gammaproteobacteria</taxon>
        <taxon>Legionellales</taxon>
        <taxon>Legionellaceae</taxon>
        <taxon>Legionella</taxon>
    </lineage>
</organism>
<dbReference type="STRING" id="1212491.LFA_0721"/>
<protein>
    <submittedName>
        <fullName evidence="6">Uncharacterized protein</fullName>
    </submittedName>
</protein>
<dbReference type="GO" id="GO:0046677">
    <property type="term" value="P:response to antibiotic"/>
    <property type="evidence" value="ECO:0007669"/>
    <property type="project" value="TreeGrafter"/>
</dbReference>
<dbReference type="HOGENOM" id="CLU_018816_2_1_6"/>
<dbReference type="Pfam" id="PF25917">
    <property type="entry name" value="BSH_RND"/>
    <property type="match status" value="1"/>
</dbReference>
<evidence type="ECO:0000256" key="3">
    <source>
        <dbReference type="SAM" id="Phobius"/>
    </source>
</evidence>
<dbReference type="EMBL" id="LN614827">
    <property type="protein sequence ID" value="CEG56169.1"/>
    <property type="molecule type" value="Genomic_DNA"/>
</dbReference>
<keyword evidence="3" id="KW-0472">Membrane</keyword>
<dbReference type="KEGG" id="lfa:LFA_0721"/>
<dbReference type="RefSeq" id="WP_231865897.1">
    <property type="nucleotide sequence ID" value="NZ_LN614827.1"/>
</dbReference>
<comment type="subcellular location">
    <subcellularLocation>
        <location evidence="1">Cell inner membrane</location>
        <topology evidence="1">Lipid-anchor</topology>
    </subcellularLocation>
</comment>
<dbReference type="InterPro" id="IPR058625">
    <property type="entry name" value="MdtA-like_BSH"/>
</dbReference>
<evidence type="ECO:0000313" key="6">
    <source>
        <dbReference type="EMBL" id="CEG56169.1"/>
    </source>
</evidence>
<dbReference type="PANTHER" id="PTHR30158">
    <property type="entry name" value="ACRA/E-RELATED COMPONENT OF DRUG EFFLUX TRANSPORTER"/>
    <property type="match status" value="1"/>
</dbReference>
<keyword evidence="3" id="KW-1133">Transmembrane helix</keyword>
<evidence type="ECO:0000259" key="5">
    <source>
        <dbReference type="Pfam" id="PF25944"/>
    </source>
</evidence>
<evidence type="ECO:0000259" key="4">
    <source>
        <dbReference type="Pfam" id="PF25917"/>
    </source>
</evidence>
<dbReference type="GO" id="GO:0022857">
    <property type="term" value="F:transmembrane transporter activity"/>
    <property type="evidence" value="ECO:0007669"/>
    <property type="project" value="InterPro"/>
</dbReference>
<feature type="transmembrane region" description="Helical" evidence="3">
    <location>
        <begin position="12"/>
        <end position="31"/>
    </location>
</feature>
<dbReference type="InterPro" id="IPR006143">
    <property type="entry name" value="RND_pump_MFP"/>
</dbReference>
<reference evidence="7" key="1">
    <citation type="submission" date="2014-09" db="EMBL/GenBank/DDBJ databases">
        <authorList>
            <person name="Gomez-Valero L."/>
        </authorList>
    </citation>
    <scope>NUCLEOTIDE SEQUENCE [LARGE SCALE GENOMIC DNA]</scope>
    <source>
        <strain evidence="7">ATCC700992</strain>
    </source>
</reference>
<dbReference type="Gene3D" id="2.40.30.170">
    <property type="match status" value="1"/>
</dbReference>
<dbReference type="SUPFAM" id="SSF111369">
    <property type="entry name" value="HlyD-like secretion proteins"/>
    <property type="match status" value="1"/>
</dbReference>
<dbReference type="NCBIfam" id="TIGR01730">
    <property type="entry name" value="RND_mfp"/>
    <property type="match status" value="1"/>
</dbReference>
<evidence type="ECO:0000256" key="1">
    <source>
        <dbReference type="ARBA" id="ARBA00004519"/>
    </source>
</evidence>
<dbReference type="Pfam" id="PF25944">
    <property type="entry name" value="Beta-barrel_RND"/>
    <property type="match status" value="1"/>
</dbReference>
<keyword evidence="7" id="KW-1185">Reference proteome</keyword>
<dbReference type="InterPro" id="IPR058626">
    <property type="entry name" value="MdtA-like_b-barrel"/>
</dbReference>
<evidence type="ECO:0000256" key="2">
    <source>
        <dbReference type="ARBA" id="ARBA00009477"/>
    </source>
</evidence>
<dbReference type="PANTHER" id="PTHR30158:SF24">
    <property type="entry name" value="HLYD FAMILY SECRETION PROTEIN"/>
    <property type="match status" value="1"/>
</dbReference>
<keyword evidence="3" id="KW-0812">Transmembrane</keyword>
<gene>
    <name evidence="6" type="ORF">LFA_0721</name>
</gene>
<dbReference type="GO" id="GO:0005886">
    <property type="term" value="C:plasma membrane"/>
    <property type="evidence" value="ECO:0007669"/>
    <property type="project" value="TreeGrafter"/>
</dbReference>
<dbReference type="Proteomes" id="UP000032430">
    <property type="component" value="Chromosome I"/>
</dbReference>
<evidence type="ECO:0000313" key="7">
    <source>
        <dbReference type="Proteomes" id="UP000032430"/>
    </source>
</evidence>
<dbReference type="Gene3D" id="2.40.420.20">
    <property type="match status" value="1"/>
</dbReference>
<dbReference type="Gene3D" id="2.40.50.100">
    <property type="match status" value="1"/>
</dbReference>
<dbReference type="AlphaFoldDB" id="A0A098G2F5"/>
<name>A0A098G2F5_9GAMM</name>
<accession>A0A098G2F5</accession>
<sequence>MNFDKNPKQVKIAGMVVIGLFLLYLIVHHFSKPKGPEIPIPAVTVQKPVMAEMVEYVTQTGTTVAFNSVNLVARVEGYLEQIEFTDGTYVKKGKELFVIQPKPYLEKLKAAQAAVAAHKAASAYDKSEYARQKRMYSQNATSLNSVEVWLAKMHESDAEVDKAIADAEIAAINYSYTRVLAPFDGRIGRHLVDVGNLVGNGAATVLATIDQVDTLYVYFNLNELDLLRLRQAARAQGVTAKDINQVTVDVSLQNEAEFNHKAKLDFINTGLNASTGTMELRALLDNKEHLFVPGLFVQVRVPISKPAKQLTVPDTALLYDQIGPYLLVVDKNNVVVLKRVILGGVELGVRAITQGIEAQDNIIVAGLQNATPGNKVQAQEQKKNEEKKVK</sequence>
<feature type="domain" description="Multidrug resistance protein MdtA-like beta-barrel" evidence="5">
    <location>
        <begin position="214"/>
        <end position="302"/>
    </location>
</feature>
<feature type="domain" description="Multidrug resistance protein MdtA-like barrel-sandwich hybrid" evidence="4">
    <location>
        <begin position="68"/>
        <end position="209"/>
    </location>
</feature>
<dbReference type="GO" id="GO:0030313">
    <property type="term" value="C:cell envelope"/>
    <property type="evidence" value="ECO:0007669"/>
    <property type="project" value="UniProtKB-SubCell"/>
</dbReference>
<comment type="similarity">
    <text evidence="2">Belongs to the membrane fusion protein (MFP) (TC 8.A.1) family.</text>
</comment>
<dbReference type="Gene3D" id="1.10.287.470">
    <property type="entry name" value="Helix hairpin bin"/>
    <property type="match status" value="1"/>
</dbReference>
<proteinExistence type="inferred from homology"/>